<dbReference type="Pfam" id="PF05832">
    <property type="entry name" value="DUF846"/>
    <property type="match status" value="1"/>
</dbReference>
<organism evidence="9 10">
    <name type="scientific">Naumovozyma dairenensis (strain ATCC 10597 / BCRC 20456 / CBS 421 / NBRC 0211 / NRRL Y-12639)</name>
    <name type="common">Saccharomyces dairenensis</name>
    <dbReference type="NCBI Taxonomy" id="1071378"/>
    <lineage>
        <taxon>Eukaryota</taxon>
        <taxon>Fungi</taxon>
        <taxon>Dikarya</taxon>
        <taxon>Ascomycota</taxon>
        <taxon>Saccharomycotina</taxon>
        <taxon>Saccharomycetes</taxon>
        <taxon>Saccharomycetales</taxon>
        <taxon>Saccharomycetaceae</taxon>
        <taxon>Naumovozyma</taxon>
    </lineage>
</organism>
<accession>G0W3X1</accession>
<dbReference type="InterPro" id="IPR008564">
    <property type="entry name" value="TVP23-like"/>
</dbReference>
<evidence type="ECO:0000256" key="4">
    <source>
        <dbReference type="ARBA" id="ARBA00013603"/>
    </source>
</evidence>
<keyword evidence="8" id="KW-0333">Golgi apparatus</keyword>
<evidence type="ECO:0000256" key="5">
    <source>
        <dbReference type="ARBA" id="ARBA00022692"/>
    </source>
</evidence>
<dbReference type="RefSeq" id="XP_003667752.1">
    <property type="nucleotide sequence ID" value="XM_003667704.1"/>
</dbReference>
<evidence type="ECO:0000256" key="7">
    <source>
        <dbReference type="ARBA" id="ARBA00023136"/>
    </source>
</evidence>
<comment type="function">
    <text evidence="1 8">Golgi membrane protein involved in vesicular trafficking.</text>
</comment>
<comment type="similarity">
    <text evidence="3 8">Belongs to the TVP23 family.</text>
</comment>
<keyword evidence="6 8" id="KW-1133">Transmembrane helix</keyword>
<evidence type="ECO:0000256" key="8">
    <source>
        <dbReference type="RuleBase" id="RU361206"/>
    </source>
</evidence>
<dbReference type="GeneID" id="11495445"/>
<reference evidence="9 10" key="1">
    <citation type="journal article" date="2011" name="Proc. Natl. Acad. Sci. U.S.A.">
        <title>Evolutionary erosion of yeast sex chromosomes by mating-type switching accidents.</title>
        <authorList>
            <person name="Gordon J.L."/>
            <person name="Armisen D."/>
            <person name="Proux-Wera E."/>
            <person name="Oheigeartaigh S.S."/>
            <person name="Byrne K.P."/>
            <person name="Wolfe K.H."/>
        </authorList>
    </citation>
    <scope>NUCLEOTIDE SEQUENCE [LARGE SCALE GENOMIC DNA]</scope>
    <source>
        <strain evidence="10">ATCC 10597 / BCRC 20456 / CBS 421 / NBRC 0211 / NRRL Y-12639</strain>
    </source>
</reference>
<dbReference type="HOGENOM" id="CLU_1190470_0_0_1"/>
<sequence length="204" mass="23343">MEHLTNFYNTILKSSHPILLGLHLSAKAAPIVFYIVGSLFLGFTAQFICIVLLLAFDFYLTKNISGRKLVQLRWWYDSTLTNKETFKFESFKEYAPSLGPPINPIDSKLFWWSMYLTPVVWIVFGILCLLRLKLFYLILVIVAIMLTGWNTYGFRCCDKWDPSKSTEEANSWFQLPALPGLDNIQRLANIGSFFQPSTASSSST</sequence>
<keyword evidence="7 8" id="KW-0472">Membrane</keyword>
<dbReference type="GO" id="GO:0009306">
    <property type="term" value="P:protein secretion"/>
    <property type="evidence" value="ECO:0007669"/>
    <property type="project" value="TreeGrafter"/>
</dbReference>
<protein>
    <recommendedName>
        <fullName evidence="4 8">Golgi apparatus membrane protein TVP23</fullName>
    </recommendedName>
</protein>
<evidence type="ECO:0000313" key="10">
    <source>
        <dbReference type="Proteomes" id="UP000000689"/>
    </source>
</evidence>
<feature type="transmembrane region" description="Helical" evidence="8">
    <location>
        <begin position="109"/>
        <end position="127"/>
    </location>
</feature>
<evidence type="ECO:0000256" key="1">
    <source>
        <dbReference type="ARBA" id="ARBA00003246"/>
    </source>
</evidence>
<name>G0W3X1_NAUDC</name>
<evidence type="ECO:0000313" key="9">
    <source>
        <dbReference type="EMBL" id="CCD22509.1"/>
    </source>
</evidence>
<dbReference type="Proteomes" id="UP000000689">
    <property type="component" value="Chromosome 1"/>
</dbReference>
<evidence type="ECO:0000256" key="6">
    <source>
        <dbReference type="ARBA" id="ARBA00022989"/>
    </source>
</evidence>
<dbReference type="AlphaFoldDB" id="G0W3X1"/>
<dbReference type="STRING" id="1071378.G0W3X1"/>
<dbReference type="OrthoDB" id="2151161at2759"/>
<feature type="transmembrane region" description="Helical" evidence="8">
    <location>
        <begin position="31"/>
        <end position="56"/>
    </location>
</feature>
<comment type="subcellular location">
    <subcellularLocation>
        <location evidence="2 8">Golgi apparatus membrane</location>
        <topology evidence="2 8">Multi-pass membrane protein</topology>
    </subcellularLocation>
</comment>
<dbReference type="EMBL" id="HE580267">
    <property type="protein sequence ID" value="CCD22509.1"/>
    <property type="molecule type" value="Genomic_DNA"/>
</dbReference>
<dbReference type="OMA" id="KMIWWID"/>
<dbReference type="GO" id="GO:0000139">
    <property type="term" value="C:Golgi membrane"/>
    <property type="evidence" value="ECO:0007669"/>
    <property type="project" value="UniProtKB-SubCell"/>
</dbReference>
<keyword evidence="10" id="KW-1185">Reference proteome</keyword>
<dbReference type="PANTHER" id="PTHR13019">
    <property type="entry name" value="GOLGI APPARATUS MEMBRANE PROTEIN TVP23"/>
    <property type="match status" value="1"/>
</dbReference>
<keyword evidence="5 8" id="KW-0812">Transmembrane</keyword>
<dbReference type="eggNOG" id="KOG3195">
    <property type="taxonomic scope" value="Eukaryota"/>
</dbReference>
<proteinExistence type="inferred from homology"/>
<gene>
    <name evidence="9" type="primary">NDAI0A03520</name>
    <name evidence="9" type="ordered locus">NDAI_0A03520</name>
</gene>
<evidence type="ECO:0000256" key="3">
    <source>
        <dbReference type="ARBA" id="ARBA00005467"/>
    </source>
</evidence>
<dbReference type="GO" id="GO:0016192">
    <property type="term" value="P:vesicle-mediated transport"/>
    <property type="evidence" value="ECO:0007669"/>
    <property type="project" value="EnsemblFungi"/>
</dbReference>
<dbReference type="PANTHER" id="PTHR13019:SF7">
    <property type="entry name" value="GOLGI APPARATUS MEMBRANE PROTEIN TVP23"/>
    <property type="match status" value="1"/>
</dbReference>
<dbReference type="KEGG" id="ndi:NDAI_0A03520"/>
<evidence type="ECO:0000256" key="2">
    <source>
        <dbReference type="ARBA" id="ARBA00004653"/>
    </source>
</evidence>
<feature type="transmembrane region" description="Helical" evidence="8">
    <location>
        <begin position="134"/>
        <end position="152"/>
    </location>
</feature>